<evidence type="ECO:0000313" key="2">
    <source>
        <dbReference type="EMBL" id="MBT1070425.1"/>
    </source>
</evidence>
<proteinExistence type="predicted"/>
<evidence type="ECO:0000256" key="1">
    <source>
        <dbReference type="SAM" id="Phobius"/>
    </source>
</evidence>
<dbReference type="EMBL" id="JAHDYS010000001">
    <property type="protein sequence ID" value="MBT1070425.1"/>
    <property type="molecule type" value="Genomic_DNA"/>
</dbReference>
<evidence type="ECO:0000313" key="3">
    <source>
        <dbReference type="Proteomes" id="UP000784128"/>
    </source>
</evidence>
<gene>
    <name evidence="2" type="ORF">KJB30_01375</name>
</gene>
<sequence length="49" mass="5864">MILQKILAFIFLLFALCFVAIIIEESFLGGRRRRRLELQRRQKAEAEQK</sequence>
<dbReference type="Proteomes" id="UP000784128">
    <property type="component" value="Unassembled WGS sequence"/>
</dbReference>
<dbReference type="RefSeq" id="WP_214296126.1">
    <property type="nucleotide sequence ID" value="NZ_JAHDYS010000001.1"/>
</dbReference>
<keyword evidence="3" id="KW-1185">Reference proteome</keyword>
<accession>A0ABS5U433</accession>
<comment type="caution">
    <text evidence="2">The sequence shown here is derived from an EMBL/GenBank/DDBJ whole genome shotgun (WGS) entry which is preliminary data.</text>
</comment>
<protein>
    <submittedName>
        <fullName evidence="2">Uncharacterized protein</fullName>
    </submittedName>
</protein>
<reference evidence="2 3" key="1">
    <citation type="submission" date="2021-05" db="EMBL/GenBank/DDBJ databases">
        <title>The draft genome of Geobacter chapellei DSM 13688.</title>
        <authorList>
            <person name="Xu Z."/>
            <person name="Masuda Y."/>
            <person name="Itoh H."/>
            <person name="Senoo K."/>
        </authorList>
    </citation>
    <scope>NUCLEOTIDE SEQUENCE [LARGE SCALE GENOMIC DNA]</scope>
    <source>
        <strain evidence="2 3">DSM 13688</strain>
    </source>
</reference>
<feature type="transmembrane region" description="Helical" evidence="1">
    <location>
        <begin position="6"/>
        <end position="28"/>
    </location>
</feature>
<keyword evidence="1" id="KW-1133">Transmembrane helix</keyword>
<keyword evidence="1" id="KW-0472">Membrane</keyword>
<name>A0ABS5U433_9BACT</name>
<organism evidence="2 3">
    <name type="scientific">Pelotalea chapellei</name>
    <dbReference type="NCBI Taxonomy" id="44671"/>
    <lineage>
        <taxon>Bacteria</taxon>
        <taxon>Pseudomonadati</taxon>
        <taxon>Thermodesulfobacteriota</taxon>
        <taxon>Desulfuromonadia</taxon>
        <taxon>Geobacterales</taxon>
        <taxon>Geobacteraceae</taxon>
        <taxon>Pelotalea</taxon>
    </lineage>
</organism>
<keyword evidence="1" id="KW-0812">Transmembrane</keyword>